<dbReference type="FunCoup" id="A0A1W4WHC9">
    <property type="interactions" value="1868"/>
</dbReference>
<dbReference type="InterPro" id="IPR050057">
    <property type="entry name" value="Prokaryotic/Mito_RF"/>
</dbReference>
<evidence type="ECO:0000313" key="7">
    <source>
        <dbReference type="RefSeq" id="XP_018319513.1"/>
    </source>
</evidence>
<dbReference type="PANTHER" id="PTHR43804:SF7">
    <property type="entry name" value="LD18447P"/>
    <property type="match status" value="1"/>
</dbReference>
<keyword evidence="6" id="KW-1185">Reference proteome</keyword>
<dbReference type="RefSeq" id="XP_018319513.1">
    <property type="nucleotide sequence ID" value="XM_018464011.2"/>
</dbReference>
<evidence type="ECO:0000256" key="2">
    <source>
        <dbReference type="ARBA" id="ARBA00022481"/>
    </source>
</evidence>
<dbReference type="Pfam" id="PF00472">
    <property type="entry name" value="RF-1"/>
    <property type="match status" value="1"/>
</dbReference>
<dbReference type="InterPro" id="IPR005139">
    <property type="entry name" value="PCRF"/>
</dbReference>
<evidence type="ECO:0000313" key="6">
    <source>
        <dbReference type="Proteomes" id="UP000192223"/>
    </source>
</evidence>
<reference evidence="7" key="1">
    <citation type="submission" date="2025-08" db="UniProtKB">
        <authorList>
            <consortium name="RefSeq"/>
        </authorList>
    </citation>
    <scope>IDENTIFICATION</scope>
    <source>
        <tissue evidence="7">Entire body</tissue>
    </source>
</reference>
<keyword evidence="4" id="KW-0175">Coiled coil</keyword>
<name>A0A1W4WHC9_AGRPL</name>
<proteinExistence type="inferred from homology"/>
<dbReference type="GeneID" id="108732994"/>
<dbReference type="GO" id="GO:0003747">
    <property type="term" value="F:translation release factor activity"/>
    <property type="evidence" value="ECO:0007669"/>
    <property type="project" value="InterPro"/>
</dbReference>
<dbReference type="PANTHER" id="PTHR43804">
    <property type="entry name" value="LD18447P"/>
    <property type="match status" value="1"/>
</dbReference>
<keyword evidence="3" id="KW-0648">Protein biosynthesis</keyword>
<dbReference type="Gene3D" id="3.30.70.1660">
    <property type="match status" value="2"/>
</dbReference>
<dbReference type="InterPro" id="IPR045853">
    <property type="entry name" value="Pep_chain_release_fac_I_sf"/>
</dbReference>
<keyword evidence="2" id="KW-0488">Methylation</keyword>
<feature type="domain" description="Prokaryotic-type class I peptide chain release factors" evidence="5">
    <location>
        <begin position="232"/>
        <end position="248"/>
    </location>
</feature>
<comment type="similarity">
    <text evidence="1">Belongs to the prokaryotic/mitochondrial release factor family.</text>
</comment>
<accession>A0A1W4WHC9</accession>
<dbReference type="Pfam" id="PF03462">
    <property type="entry name" value="PCRF"/>
    <property type="match status" value="1"/>
</dbReference>
<dbReference type="STRING" id="224129.A0A1W4WHC9"/>
<dbReference type="FunFam" id="3.30.160.20:FF:000004">
    <property type="entry name" value="Peptide chain release factor 1"/>
    <property type="match status" value="1"/>
</dbReference>
<dbReference type="Gene3D" id="6.10.140.1950">
    <property type="match status" value="1"/>
</dbReference>
<dbReference type="Gene3D" id="3.30.160.20">
    <property type="match status" value="1"/>
</dbReference>
<dbReference type="PROSITE" id="PS00745">
    <property type="entry name" value="RF_PROK_I"/>
    <property type="match status" value="1"/>
</dbReference>
<sequence length="370" mass="42337">MVDQLCTLPKYDFDVKVDNVLLNNYLNHIEEKYISKDGILNLKEEKLKPVLHLLLQKKDVINDLKNLKELLQDDDNDLKQLAETERQVLEEKLRAIGNEIIKALLAMHGEHQCNAIILEVNAGVGGQEAMMFASELFNMYVHFSEYKGWTFEVTEYTATDIEGCRHACAMIEGDSVYNNLIHEAGVHRVQRIPITEKSGRIHTSTASVLILPQPNEIQIQINNSDLKIETKRATGAGGQHVNTTDSAVRITHLPTGISTECQIDRSQIKNRRIAMQKLRTLLYNQQLDKQLAEIEKTKKTQVKSNFRNERIRTYNFSQDRITDHRLQGCNYHNIKAFLGGGEQLESLITKLDNSNKLQRLLETIDKFKTS</sequence>
<dbReference type="KEGG" id="apln:108732994"/>
<evidence type="ECO:0000259" key="5">
    <source>
        <dbReference type="PROSITE" id="PS00745"/>
    </source>
</evidence>
<dbReference type="AlphaFoldDB" id="A0A1W4WHC9"/>
<feature type="coiled-coil region" evidence="4">
    <location>
        <begin position="54"/>
        <end position="99"/>
    </location>
</feature>
<organism evidence="6 7">
    <name type="scientific">Agrilus planipennis</name>
    <name type="common">Emerald ash borer</name>
    <name type="synonym">Agrilus marcopoli</name>
    <dbReference type="NCBI Taxonomy" id="224129"/>
    <lineage>
        <taxon>Eukaryota</taxon>
        <taxon>Metazoa</taxon>
        <taxon>Ecdysozoa</taxon>
        <taxon>Arthropoda</taxon>
        <taxon>Hexapoda</taxon>
        <taxon>Insecta</taxon>
        <taxon>Pterygota</taxon>
        <taxon>Neoptera</taxon>
        <taxon>Endopterygota</taxon>
        <taxon>Coleoptera</taxon>
        <taxon>Polyphaga</taxon>
        <taxon>Elateriformia</taxon>
        <taxon>Buprestoidea</taxon>
        <taxon>Buprestidae</taxon>
        <taxon>Agrilinae</taxon>
        <taxon>Agrilus</taxon>
    </lineage>
</organism>
<dbReference type="OrthoDB" id="2019491at2759"/>
<gene>
    <name evidence="7" type="primary">LOC108732994</name>
</gene>
<dbReference type="SUPFAM" id="SSF75620">
    <property type="entry name" value="Release factor"/>
    <property type="match status" value="1"/>
</dbReference>
<evidence type="ECO:0000256" key="1">
    <source>
        <dbReference type="ARBA" id="ARBA00010835"/>
    </source>
</evidence>
<evidence type="ECO:0000256" key="4">
    <source>
        <dbReference type="SAM" id="Coils"/>
    </source>
</evidence>
<dbReference type="CTD" id="34720"/>
<protein>
    <submittedName>
        <fullName evidence="7">Peptide chain release factor 1-like, mitochondrial</fullName>
    </submittedName>
</protein>
<dbReference type="InParanoid" id="A0A1W4WHC9"/>
<dbReference type="Proteomes" id="UP000192223">
    <property type="component" value="Unplaced"/>
</dbReference>
<evidence type="ECO:0000256" key="3">
    <source>
        <dbReference type="ARBA" id="ARBA00022917"/>
    </source>
</evidence>
<dbReference type="GO" id="GO:0005737">
    <property type="term" value="C:cytoplasm"/>
    <property type="evidence" value="ECO:0007669"/>
    <property type="project" value="UniProtKB-ARBA"/>
</dbReference>
<dbReference type="SMART" id="SM00937">
    <property type="entry name" value="PCRF"/>
    <property type="match status" value="1"/>
</dbReference>
<dbReference type="InterPro" id="IPR000352">
    <property type="entry name" value="Pep_chain_release_fac_I"/>
</dbReference>